<sequence length="161" mass="18663">MKRDELLEKVKHYDFVIADLKRSIGDRSIDVSVTTDKRTTSSIKQNNLFSDILLPAKLSFDDQVVEVFERIGRFVKINDFAAIFINQTNTSKSTEGIISVVRRLKNQGRVVNVKFNNNFANTYWGLPIWVKEHNKQDVLLKEHFPVSDEVSEDSIYEVNRQ</sequence>
<evidence type="ECO:0000313" key="2">
    <source>
        <dbReference type="Proteomes" id="UP000625551"/>
    </source>
</evidence>
<evidence type="ECO:0000313" key="1">
    <source>
        <dbReference type="EMBL" id="MBD1397349.1"/>
    </source>
</evidence>
<proteinExistence type="predicted"/>
<name>A0ABR7XGC4_9BACT</name>
<accession>A0ABR7XGC4</accession>
<reference evidence="1 2" key="1">
    <citation type="submission" date="2020-09" db="EMBL/GenBank/DDBJ databases">
        <title>Genome sequencing and assembly of Pontibacter sp.</title>
        <authorList>
            <person name="Chhetri G."/>
        </authorList>
    </citation>
    <scope>NUCLEOTIDE SEQUENCE [LARGE SCALE GENOMIC DNA]</scope>
    <source>
        <strain evidence="1 2">JH31</strain>
    </source>
</reference>
<dbReference type="EMBL" id="JACXAJ010000003">
    <property type="protein sequence ID" value="MBD1397349.1"/>
    <property type="molecule type" value="Genomic_DNA"/>
</dbReference>
<gene>
    <name evidence="1" type="ORF">H9Q13_09250</name>
</gene>
<dbReference type="RefSeq" id="WP_191183509.1">
    <property type="nucleotide sequence ID" value="NZ_JACXAJ010000003.1"/>
</dbReference>
<protein>
    <submittedName>
        <fullName evidence="1">Uncharacterized protein</fullName>
    </submittedName>
</protein>
<comment type="caution">
    <text evidence="1">The sequence shown here is derived from an EMBL/GenBank/DDBJ whole genome shotgun (WGS) entry which is preliminary data.</text>
</comment>
<organism evidence="1 2">
    <name type="scientific">Pontibacter aquaedesilientis</name>
    <dbReference type="NCBI Taxonomy" id="2766980"/>
    <lineage>
        <taxon>Bacteria</taxon>
        <taxon>Pseudomonadati</taxon>
        <taxon>Bacteroidota</taxon>
        <taxon>Cytophagia</taxon>
        <taxon>Cytophagales</taxon>
        <taxon>Hymenobacteraceae</taxon>
        <taxon>Pontibacter</taxon>
    </lineage>
</organism>
<dbReference type="Proteomes" id="UP000625551">
    <property type="component" value="Unassembled WGS sequence"/>
</dbReference>
<keyword evidence="2" id="KW-1185">Reference proteome</keyword>